<dbReference type="Proteomes" id="UP001642360">
    <property type="component" value="Unassembled WGS sequence"/>
</dbReference>
<feature type="coiled-coil region" evidence="1">
    <location>
        <begin position="47"/>
        <end position="74"/>
    </location>
</feature>
<dbReference type="PANTHER" id="PTHR34466:SF3">
    <property type="entry name" value="OS11G0129800 PROTEIN"/>
    <property type="match status" value="1"/>
</dbReference>
<dbReference type="PANTHER" id="PTHR34466">
    <property type="entry name" value="OS11G0129800 PROTEIN"/>
    <property type="match status" value="1"/>
</dbReference>
<gene>
    <name evidence="3" type="ORF">ILEXP_LOCUS25824</name>
</gene>
<name>A0ABC8SQN3_9AQUA</name>
<feature type="region of interest" description="Disordered" evidence="2">
    <location>
        <begin position="86"/>
        <end position="112"/>
    </location>
</feature>
<sequence length="315" mass="34902">MLLVLFLSYLHRAIRRNNANAIATTNIADIPPDMVNPGAVELVLDIRREYTRKLQESQERARKLRADLAVEEHRGQELSRILKEILPDPKTSAPQRPRLGRRTSNERKKMSKRLTDEAMAYFDECVSISTFDSSDFSAPEDPPPASVGATVTVGGIASLPRGSPSISTSSCSKSCLNRKQESGVHGQLMDGREDSGLTASSSSNDPLMDPASQRSTNTERIRKQFSFGCRSNEVIGLQQDIRSYITHFGKDIDKDGINSESTRSNYYDADEYNFQGHAEGLLFDRVFLHSRMESGSLHLCGGGFAISFSPFASFI</sequence>
<evidence type="ECO:0000256" key="2">
    <source>
        <dbReference type="SAM" id="MobiDB-lite"/>
    </source>
</evidence>
<proteinExistence type="predicted"/>
<comment type="caution">
    <text evidence="3">The sequence shown here is derived from an EMBL/GenBank/DDBJ whole genome shotgun (WGS) entry which is preliminary data.</text>
</comment>
<feature type="region of interest" description="Disordered" evidence="2">
    <location>
        <begin position="182"/>
        <end position="219"/>
    </location>
</feature>
<accession>A0ABC8SQN3</accession>
<evidence type="ECO:0000313" key="3">
    <source>
        <dbReference type="EMBL" id="CAK9157273.1"/>
    </source>
</evidence>
<keyword evidence="4" id="KW-1185">Reference proteome</keyword>
<protein>
    <submittedName>
        <fullName evidence="3">Uncharacterized protein</fullName>
    </submittedName>
</protein>
<keyword evidence="1" id="KW-0175">Coiled coil</keyword>
<evidence type="ECO:0000256" key="1">
    <source>
        <dbReference type="SAM" id="Coils"/>
    </source>
</evidence>
<evidence type="ECO:0000313" key="4">
    <source>
        <dbReference type="Proteomes" id="UP001642360"/>
    </source>
</evidence>
<reference evidence="3 4" key="1">
    <citation type="submission" date="2024-02" db="EMBL/GenBank/DDBJ databases">
        <authorList>
            <person name="Vignale AGUSTIN F."/>
            <person name="Sosa J E."/>
            <person name="Modenutti C."/>
        </authorList>
    </citation>
    <scope>NUCLEOTIDE SEQUENCE [LARGE SCALE GENOMIC DNA]</scope>
</reference>
<organism evidence="3 4">
    <name type="scientific">Ilex paraguariensis</name>
    <name type="common">yerba mate</name>
    <dbReference type="NCBI Taxonomy" id="185542"/>
    <lineage>
        <taxon>Eukaryota</taxon>
        <taxon>Viridiplantae</taxon>
        <taxon>Streptophyta</taxon>
        <taxon>Embryophyta</taxon>
        <taxon>Tracheophyta</taxon>
        <taxon>Spermatophyta</taxon>
        <taxon>Magnoliopsida</taxon>
        <taxon>eudicotyledons</taxon>
        <taxon>Gunneridae</taxon>
        <taxon>Pentapetalae</taxon>
        <taxon>asterids</taxon>
        <taxon>campanulids</taxon>
        <taxon>Aquifoliales</taxon>
        <taxon>Aquifoliaceae</taxon>
        <taxon>Ilex</taxon>
    </lineage>
</organism>
<feature type="compositionally biased region" description="Basic and acidic residues" evidence="2">
    <location>
        <begin position="103"/>
        <end position="112"/>
    </location>
</feature>
<dbReference type="CDD" id="cd22249">
    <property type="entry name" value="UDM1_RNF168_RNF169-like"/>
    <property type="match status" value="1"/>
</dbReference>
<dbReference type="EMBL" id="CAUOFW020002970">
    <property type="protein sequence ID" value="CAK9157273.1"/>
    <property type="molecule type" value="Genomic_DNA"/>
</dbReference>
<dbReference type="AlphaFoldDB" id="A0ABC8SQN3"/>